<feature type="transmembrane region" description="Helical" evidence="2">
    <location>
        <begin position="60"/>
        <end position="78"/>
    </location>
</feature>
<dbReference type="Proteomes" id="UP001295469">
    <property type="component" value="Chromosome C03"/>
</dbReference>
<sequence length="135" mass="15749">MQKVVVCKKIGQSNKSNKDHICLNIIKTIYFLMCIYIHTFFLIIIYAHKKSLRKMNMKKYILSMMMVSIIIVTMERKVEGNPCMDKCLFLCGFFFQDPVACPDKCELKCHPPSLSSQSSQMETMNEKHKRINISN</sequence>
<dbReference type="EMBL" id="HG994367">
    <property type="protein sequence ID" value="CAF1702637.1"/>
    <property type="molecule type" value="Genomic_DNA"/>
</dbReference>
<accession>A0A816I3F2</accession>
<keyword evidence="2" id="KW-0472">Membrane</keyword>
<evidence type="ECO:0000256" key="1">
    <source>
        <dbReference type="SAM" id="MobiDB-lite"/>
    </source>
</evidence>
<name>A0A816I3F2_BRANA</name>
<proteinExistence type="predicted"/>
<dbReference type="AlphaFoldDB" id="A0A816I3F2"/>
<keyword evidence="2" id="KW-0812">Transmembrane</keyword>
<feature type="transmembrane region" description="Helical" evidence="2">
    <location>
        <begin position="29"/>
        <end position="48"/>
    </location>
</feature>
<feature type="region of interest" description="Disordered" evidence="1">
    <location>
        <begin position="115"/>
        <end position="135"/>
    </location>
</feature>
<protein>
    <submittedName>
        <fullName evidence="3">(rape) hypothetical protein</fullName>
    </submittedName>
</protein>
<evidence type="ECO:0000256" key="2">
    <source>
        <dbReference type="SAM" id="Phobius"/>
    </source>
</evidence>
<keyword evidence="2" id="KW-1133">Transmembrane helix</keyword>
<reference evidence="3" key="1">
    <citation type="submission" date="2021-01" db="EMBL/GenBank/DDBJ databases">
        <authorList>
            <consortium name="Genoscope - CEA"/>
            <person name="William W."/>
        </authorList>
    </citation>
    <scope>NUCLEOTIDE SEQUENCE</scope>
</reference>
<gene>
    <name evidence="3" type="ORF">DARMORV10_C03P37010.1</name>
</gene>
<organism evidence="3">
    <name type="scientific">Brassica napus</name>
    <name type="common">Rape</name>
    <dbReference type="NCBI Taxonomy" id="3708"/>
    <lineage>
        <taxon>Eukaryota</taxon>
        <taxon>Viridiplantae</taxon>
        <taxon>Streptophyta</taxon>
        <taxon>Embryophyta</taxon>
        <taxon>Tracheophyta</taxon>
        <taxon>Spermatophyta</taxon>
        <taxon>Magnoliopsida</taxon>
        <taxon>eudicotyledons</taxon>
        <taxon>Gunneridae</taxon>
        <taxon>Pentapetalae</taxon>
        <taxon>rosids</taxon>
        <taxon>malvids</taxon>
        <taxon>Brassicales</taxon>
        <taxon>Brassicaceae</taxon>
        <taxon>Brassiceae</taxon>
        <taxon>Brassica</taxon>
    </lineage>
</organism>
<evidence type="ECO:0000313" key="3">
    <source>
        <dbReference type="EMBL" id="CAF1702637.1"/>
    </source>
</evidence>